<keyword evidence="1" id="KW-0472">Membrane</keyword>
<feature type="transmembrane region" description="Helical" evidence="1">
    <location>
        <begin position="70"/>
        <end position="89"/>
    </location>
</feature>
<comment type="caution">
    <text evidence="2">The sequence shown here is derived from an EMBL/GenBank/DDBJ whole genome shotgun (WGS) entry which is preliminary data.</text>
</comment>
<accession>A0A2M7RG03</accession>
<dbReference type="AlphaFoldDB" id="A0A2M7RG03"/>
<evidence type="ECO:0000313" key="3">
    <source>
        <dbReference type="Proteomes" id="UP000230779"/>
    </source>
</evidence>
<gene>
    <name evidence="2" type="ORF">COY66_06775</name>
</gene>
<feature type="transmembrane region" description="Helical" evidence="1">
    <location>
        <begin position="7"/>
        <end position="30"/>
    </location>
</feature>
<keyword evidence="1" id="KW-1133">Transmembrane helix</keyword>
<protein>
    <submittedName>
        <fullName evidence="2">Uncharacterized protein</fullName>
    </submittedName>
</protein>
<feature type="transmembrane region" description="Helical" evidence="1">
    <location>
        <begin position="36"/>
        <end position="58"/>
    </location>
</feature>
<organism evidence="2 3">
    <name type="scientific">Candidatus Kerfeldbacteria bacterium CG_4_10_14_0_8_um_filter_42_10</name>
    <dbReference type="NCBI Taxonomy" id="2014248"/>
    <lineage>
        <taxon>Bacteria</taxon>
        <taxon>Candidatus Kerfeldiibacteriota</taxon>
    </lineage>
</organism>
<reference evidence="2 3" key="1">
    <citation type="submission" date="2017-09" db="EMBL/GenBank/DDBJ databases">
        <title>Depth-based differentiation of microbial function through sediment-hosted aquifers and enrichment of novel symbionts in the deep terrestrial subsurface.</title>
        <authorList>
            <person name="Probst A.J."/>
            <person name="Ladd B."/>
            <person name="Jarett J.K."/>
            <person name="Geller-Mcgrath D.E."/>
            <person name="Sieber C.M."/>
            <person name="Emerson J.B."/>
            <person name="Anantharaman K."/>
            <person name="Thomas B.C."/>
            <person name="Malmstrom R."/>
            <person name="Stieglmeier M."/>
            <person name="Klingl A."/>
            <person name="Woyke T."/>
            <person name="Ryan C.M."/>
            <person name="Banfield J.F."/>
        </authorList>
    </citation>
    <scope>NUCLEOTIDE SEQUENCE [LARGE SCALE GENOMIC DNA]</scope>
    <source>
        <strain evidence="2">CG_4_10_14_0_8_um_filter_42_10</strain>
    </source>
</reference>
<keyword evidence="1" id="KW-0812">Transmembrane</keyword>
<sequence>MTKIQYSISALLSLIIPGISFFLLLVFLGADIESTIFTAATFFIIAPLGSIVLAVTVIRRKEQITKTEATLTKLGIILASVTIISFFWFQYL</sequence>
<name>A0A2M7RG03_9BACT</name>
<evidence type="ECO:0000256" key="1">
    <source>
        <dbReference type="SAM" id="Phobius"/>
    </source>
</evidence>
<dbReference type="EMBL" id="PFMD01000080">
    <property type="protein sequence ID" value="PIY95472.1"/>
    <property type="molecule type" value="Genomic_DNA"/>
</dbReference>
<proteinExistence type="predicted"/>
<evidence type="ECO:0000313" key="2">
    <source>
        <dbReference type="EMBL" id="PIY95472.1"/>
    </source>
</evidence>
<dbReference type="Proteomes" id="UP000230779">
    <property type="component" value="Unassembled WGS sequence"/>
</dbReference>